<proteinExistence type="predicted"/>
<gene>
    <name evidence="1" type="ORF">VK792_13570</name>
</gene>
<reference evidence="1 2" key="1">
    <citation type="submission" date="2024-01" db="EMBL/GenBank/DDBJ databases">
        <title>Mesobacterium rodlantinim sp. nov., isolated from shallow sea hydrothermal systems off Kueishantao Island.</title>
        <authorList>
            <person name="Su Z."/>
            <person name="Tang K."/>
        </authorList>
    </citation>
    <scope>NUCLEOTIDE SEQUENCE [LARGE SCALE GENOMIC DNA]</scope>
    <source>
        <strain evidence="1 2">TK19101</strain>
    </source>
</reference>
<dbReference type="RefSeq" id="WP_326298069.1">
    <property type="nucleotide sequence ID" value="NZ_JAYLLH010000020.1"/>
</dbReference>
<evidence type="ECO:0000313" key="2">
    <source>
        <dbReference type="Proteomes" id="UP001348149"/>
    </source>
</evidence>
<name>A0ABU6HIM8_9RHOB</name>
<organism evidence="1 2">
    <name type="scientific">Mesobacterium hydrothermale</name>
    <dbReference type="NCBI Taxonomy" id="3111907"/>
    <lineage>
        <taxon>Bacteria</taxon>
        <taxon>Pseudomonadati</taxon>
        <taxon>Pseudomonadota</taxon>
        <taxon>Alphaproteobacteria</taxon>
        <taxon>Rhodobacterales</taxon>
        <taxon>Roseobacteraceae</taxon>
        <taxon>Mesobacterium</taxon>
    </lineage>
</organism>
<comment type="caution">
    <text evidence="1">The sequence shown here is derived from an EMBL/GenBank/DDBJ whole genome shotgun (WGS) entry which is preliminary data.</text>
</comment>
<sequence length="60" mass="6598">MTTMKETTFFGLFRDGYEASDGKGHRGEGNTPQEAQARLEQAQELGVEWVKPLGTGPKVD</sequence>
<evidence type="ECO:0000313" key="1">
    <source>
        <dbReference type="EMBL" id="MEC3862318.1"/>
    </source>
</evidence>
<dbReference type="Proteomes" id="UP001348149">
    <property type="component" value="Unassembled WGS sequence"/>
</dbReference>
<keyword evidence="2" id="KW-1185">Reference proteome</keyword>
<dbReference type="EMBL" id="JAYLLH010000020">
    <property type="protein sequence ID" value="MEC3862318.1"/>
    <property type="molecule type" value="Genomic_DNA"/>
</dbReference>
<protein>
    <submittedName>
        <fullName evidence="1">Uncharacterized protein</fullName>
    </submittedName>
</protein>
<accession>A0ABU6HIM8</accession>